<evidence type="ECO:0000256" key="1">
    <source>
        <dbReference type="SAM" id="SignalP"/>
    </source>
</evidence>
<keyword evidence="1" id="KW-0732">Signal</keyword>
<dbReference type="GO" id="GO:0000329">
    <property type="term" value="C:fungal-type vacuole membrane"/>
    <property type="evidence" value="ECO:0007669"/>
    <property type="project" value="TreeGrafter"/>
</dbReference>
<dbReference type="AlphaFoldDB" id="A0A6A4HRK9"/>
<dbReference type="PANTHER" id="PTHR48220">
    <property type="match status" value="1"/>
</dbReference>
<evidence type="ECO:0008006" key="4">
    <source>
        <dbReference type="Google" id="ProtNLM"/>
    </source>
</evidence>
<proteinExistence type="predicted"/>
<evidence type="ECO:0000313" key="2">
    <source>
        <dbReference type="EMBL" id="KAE9400371.1"/>
    </source>
</evidence>
<dbReference type="GO" id="GO:0006623">
    <property type="term" value="P:protein targeting to vacuole"/>
    <property type="evidence" value="ECO:0007669"/>
    <property type="project" value="TreeGrafter"/>
</dbReference>
<organism evidence="2 3">
    <name type="scientific">Gymnopus androsaceus JB14</name>
    <dbReference type="NCBI Taxonomy" id="1447944"/>
    <lineage>
        <taxon>Eukaryota</taxon>
        <taxon>Fungi</taxon>
        <taxon>Dikarya</taxon>
        <taxon>Basidiomycota</taxon>
        <taxon>Agaricomycotina</taxon>
        <taxon>Agaricomycetes</taxon>
        <taxon>Agaricomycetidae</taxon>
        <taxon>Agaricales</taxon>
        <taxon>Marasmiineae</taxon>
        <taxon>Omphalotaceae</taxon>
        <taxon>Gymnopus</taxon>
    </lineage>
</organism>
<evidence type="ECO:0000313" key="3">
    <source>
        <dbReference type="Proteomes" id="UP000799118"/>
    </source>
</evidence>
<dbReference type="EMBL" id="ML769457">
    <property type="protein sequence ID" value="KAE9400371.1"/>
    <property type="molecule type" value="Genomic_DNA"/>
</dbReference>
<dbReference type="Pfam" id="PF06101">
    <property type="entry name" value="Vps62"/>
    <property type="match status" value="1"/>
</dbReference>
<dbReference type="PANTHER" id="PTHR48220:SF1">
    <property type="entry name" value="VACUOLAR PROTEIN SORTING-ASSOCIATED PROTEIN 62-RELATED"/>
    <property type="match status" value="1"/>
</dbReference>
<gene>
    <name evidence="2" type="ORF">BT96DRAFT_650278</name>
</gene>
<accession>A0A6A4HRK9</accession>
<name>A0A6A4HRK9_9AGAR</name>
<dbReference type="InterPro" id="IPR009291">
    <property type="entry name" value="Vps62"/>
</dbReference>
<dbReference type="OrthoDB" id="188042at2759"/>
<dbReference type="InterPro" id="IPR053102">
    <property type="entry name" value="VPS_Associated"/>
</dbReference>
<reference evidence="2" key="1">
    <citation type="journal article" date="2019" name="Environ. Microbiol.">
        <title>Fungal ecological strategies reflected in gene transcription - a case study of two litter decomposers.</title>
        <authorList>
            <person name="Barbi F."/>
            <person name="Kohler A."/>
            <person name="Barry K."/>
            <person name="Baskaran P."/>
            <person name="Daum C."/>
            <person name="Fauchery L."/>
            <person name="Ihrmark K."/>
            <person name="Kuo A."/>
            <person name="LaButti K."/>
            <person name="Lipzen A."/>
            <person name="Morin E."/>
            <person name="Grigoriev I.V."/>
            <person name="Henrissat B."/>
            <person name="Lindahl B."/>
            <person name="Martin F."/>
        </authorList>
    </citation>
    <scope>NUCLEOTIDE SEQUENCE</scope>
    <source>
        <strain evidence="2">JB14</strain>
    </source>
</reference>
<feature type="signal peptide" evidence="1">
    <location>
        <begin position="1"/>
        <end position="21"/>
    </location>
</feature>
<keyword evidence="3" id="KW-1185">Reference proteome</keyword>
<dbReference type="Proteomes" id="UP000799118">
    <property type="component" value="Unassembled WGS sequence"/>
</dbReference>
<protein>
    <recommendedName>
        <fullName evidence="4">Vacuolar protein sorting-associated protein 62</fullName>
    </recommendedName>
</protein>
<sequence>MFASSIVLFSFLACFVLCVSGVENKILEHNPTSLPDYAFTFAPYSYLHSSELYFPSDIVEHLQNTIPEINFTAIAPMQNLSTLDSLPSTAFLTSVDDPLTNPAWLTSIANKPDSTGYSHAPATIIAVEKGDGIVDVFYFYFYSFNQGNFLLGVVLGDHVGDWEHTMIRFINGDPTAIFLSEHSFSSAYTWDAITKLNGHPQVYVGNGTHANWATPGPHSYTVPFGLLADQSDVGLLWDVTLNFRGFWFDNSTSTFTSAGGIGIGGSEQESETTSWLLWLGLWGDEQYPSTDPRQYDFDGQFKFSSGPTGPFDKNLGRTTVC</sequence>
<feature type="chain" id="PRO_5025572045" description="Vacuolar protein sorting-associated protein 62" evidence="1">
    <location>
        <begin position="22"/>
        <end position="321"/>
    </location>
</feature>